<dbReference type="OrthoDB" id="10252633at2759"/>
<dbReference type="GO" id="GO:0003735">
    <property type="term" value="F:structural constituent of ribosome"/>
    <property type="evidence" value="ECO:0007669"/>
    <property type="project" value="InterPro"/>
</dbReference>
<keyword evidence="2 7" id="KW-0689">Ribosomal protein</keyword>
<comment type="similarity">
    <text evidence="1">Belongs to the universal ribosomal protein uL6 family.</text>
</comment>
<dbReference type="AlphaFoldDB" id="A0A8X6NYV7"/>
<gene>
    <name evidence="7" type="primary">rpl9</name>
    <name evidence="7" type="ORF">NPIL_408231</name>
</gene>
<evidence type="ECO:0000313" key="7">
    <source>
        <dbReference type="EMBL" id="GFT40689.1"/>
    </source>
</evidence>
<evidence type="ECO:0000256" key="2">
    <source>
        <dbReference type="ARBA" id="ARBA00022980"/>
    </source>
</evidence>
<dbReference type="PROSITE" id="PS00700">
    <property type="entry name" value="RIBOSOMAL_L6_2"/>
    <property type="match status" value="1"/>
</dbReference>
<sequence length="255" mass="29038">MILLINRGNILKKRINKLKNSECFLTDSILHVLHNLLPFNLKHDLDLIATFSNRRGLGWCFIYFKMKTILASQTVKIPEGVGIKVRARLITVTGPRGVLRRSFKHVQIEMKVVGKKKLLVQKWFGIRKELATVRTVCSHIENMIKGVTLGYQYKMRSVYAHFPINITTSKDGSLVEIRNFLGEKIVRRVNMQPGVVCQNSAAQKDELILEGNDIELVSRSAALIHQSTLVKNKDIRKFLDGIYVSEKTTVVTPEN</sequence>
<evidence type="ECO:0000256" key="4">
    <source>
        <dbReference type="ARBA" id="ARBA00035246"/>
    </source>
</evidence>
<evidence type="ECO:0000256" key="5">
    <source>
        <dbReference type="ARBA" id="ARBA00035349"/>
    </source>
</evidence>
<keyword evidence="3" id="KW-0687">Ribonucleoprotein</keyword>
<dbReference type="PANTHER" id="PTHR11655:SF16">
    <property type="entry name" value="60S RIBOSOMAL PROTEIN L9"/>
    <property type="match status" value="1"/>
</dbReference>
<dbReference type="FunFam" id="3.90.930.12:FF:000005">
    <property type="entry name" value="60S ribosomal protein L9"/>
    <property type="match status" value="1"/>
</dbReference>
<evidence type="ECO:0000313" key="8">
    <source>
        <dbReference type="Proteomes" id="UP000887013"/>
    </source>
</evidence>
<protein>
    <recommendedName>
        <fullName evidence="4">Large ribosomal subunit protein uL6</fullName>
    </recommendedName>
    <alternativeName>
        <fullName evidence="5">60S ribosomal protein L9</fullName>
    </alternativeName>
</protein>
<dbReference type="GO" id="GO:0002181">
    <property type="term" value="P:cytoplasmic translation"/>
    <property type="evidence" value="ECO:0007669"/>
    <property type="project" value="TreeGrafter"/>
</dbReference>
<dbReference type="Proteomes" id="UP000887013">
    <property type="component" value="Unassembled WGS sequence"/>
</dbReference>
<dbReference type="GO" id="GO:0019843">
    <property type="term" value="F:rRNA binding"/>
    <property type="evidence" value="ECO:0007669"/>
    <property type="project" value="InterPro"/>
</dbReference>
<dbReference type="Gene3D" id="3.90.930.12">
    <property type="entry name" value="Ribosomal protein L6, alpha-beta domain"/>
    <property type="match status" value="2"/>
</dbReference>
<proteinExistence type="inferred from homology"/>
<evidence type="ECO:0000256" key="1">
    <source>
        <dbReference type="ARBA" id="ARBA00009356"/>
    </source>
</evidence>
<dbReference type="Pfam" id="PF00347">
    <property type="entry name" value="Ribosomal_L6"/>
    <property type="match status" value="2"/>
</dbReference>
<dbReference type="EMBL" id="BMAW01109905">
    <property type="protein sequence ID" value="GFT40689.1"/>
    <property type="molecule type" value="Genomic_DNA"/>
</dbReference>
<dbReference type="PANTHER" id="PTHR11655">
    <property type="entry name" value="60S/50S RIBOSOMAL PROTEIN L6/L9"/>
    <property type="match status" value="1"/>
</dbReference>
<dbReference type="SUPFAM" id="SSF56053">
    <property type="entry name" value="Ribosomal protein L6"/>
    <property type="match status" value="2"/>
</dbReference>
<organism evidence="7 8">
    <name type="scientific">Nephila pilipes</name>
    <name type="common">Giant wood spider</name>
    <name type="synonym">Nephila maculata</name>
    <dbReference type="NCBI Taxonomy" id="299642"/>
    <lineage>
        <taxon>Eukaryota</taxon>
        <taxon>Metazoa</taxon>
        <taxon>Ecdysozoa</taxon>
        <taxon>Arthropoda</taxon>
        <taxon>Chelicerata</taxon>
        <taxon>Arachnida</taxon>
        <taxon>Araneae</taxon>
        <taxon>Araneomorphae</taxon>
        <taxon>Entelegynae</taxon>
        <taxon>Araneoidea</taxon>
        <taxon>Nephilidae</taxon>
        <taxon>Nephila</taxon>
    </lineage>
</organism>
<feature type="domain" description="Large ribosomal subunit protein uL6 alpha-beta" evidence="6">
    <location>
        <begin position="77"/>
        <end position="148"/>
    </location>
</feature>
<dbReference type="InterPro" id="IPR002359">
    <property type="entry name" value="Ribosomal_uL6_CS2"/>
</dbReference>
<dbReference type="InterPro" id="IPR036789">
    <property type="entry name" value="Ribosomal_uL6-like_a/b-dom_sf"/>
</dbReference>
<name>A0A8X6NYV7_NEPPI</name>
<accession>A0A8X6NYV7</accession>
<keyword evidence="8" id="KW-1185">Reference proteome</keyword>
<dbReference type="FunFam" id="3.90.930.12:FF:000003">
    <property type="entry name" value="60S ribosomal protein L9"/>
    <property type="match status" value="1"/>
</dbReference>
<evidence type="ECO:0000259" key="6">
    <source>
        <dbReference type="Pfam" id="PF00347"/>
    </source>
</evidence>
<dbReference type="InterPro" id="IPR020040">
    <property type="entry name" value="Ribosomal_uL6_a/b-dom"/>
</dbReference>
<feature type="domain" description="Large ribosomal subunit protein uL6 alpha-beta" evidence="6">
    <location>
        <begin position="162"/>
        <end position="241"/>
    </location>
</feature>
<dbReference type="InterPro" id="IPR000702">
    <property type="entry name" value="Ribosomal_uL6-like"/>
</dbReference>
<evidence type="ECO:0000256" key="3">
    <source>
        <dbReference type="ARBA" id="ARBA00023274"/>
    </source>
</evidence>
<reference evidence="7" key="1">
    <citation type="submission" date="2020-08" db="EMBL/GenBank/DDBJ databases">
        <title>Multicomponent nature underlies the extraordinary mechanical properties of spider dragline silk.</title>
        <authorList>
            <person name="Kono N."/>
            <person name="Nakamura H."/>
            <person name="Mori M."/>
            <person name="Yoshida Y."/>
            <person name="Ohtoshi R."/>
            <person name="Malay A.D."/>
            <person name="Moran D.A.P."/>
            <person name="Tomita M."/>
            <person name="Numata K."/>
            <person name="Arakawa K."/>
        </authorList>
    </citation>
    <scope>NUCLEOTIDE SEQUENCE</scope>
</reference>
<dbReference type="GO" id="GO:0022625">
    <property type="term" value="C:cytosolic large ribosomal subunit"/>
    <property type="evidence" value="ECO:0007669"/>
    <property type="project" value="TreeGrafter"/>
</dbReference>
<comment type="caution">
    <text evidence="7">The sequence shown here is derived from an EMBL/GenBank/DDBJ whole genome shotgun (WGS) entry which is preliminary data.</text>
</comment>